<evidence type="ECO:0000256" key="1">
    <source>
        <dbReference type="SAM" id="SignalP"/>
    </source>
</evidence>
<feature type="signal peptide" evidence="1">
    <location>
        <begin position="1"/>
        <end position="24"/>
    </location>
</feature>
<name>A0ABN7HQW5_9BURK</name>
<dbReference type="RefSeq" id="WP_201642656.1">
    <property type="nucleotide sequence ID" value="NZ_CAJHCP010000005.1"/>
</dbReference>
<protein>
    <submittedName>
        <fullName evidence="2">Uncharacterized protein</fullName>
    </submittedName>
</protein>
<feature type="chain" id="PRO_5045195661" evidence="1">
    <location>
        <begin position="25"/>
        <end position="104"/>
    </location>
</feature>
<dbReference type="EMBL" id="CAJHCP010000005">
    <property type="protein sequence ID" value="CAD6532022.1"/>
    <property type="molecule type" value="Genomic_DNA"/>
</dbReference>
<gene>
    <name evidence="2" type="ORF">LMG28140_02572</name>
</gene>
<keyword evidence="1" id="KW-0732">Signal</keyword>
<comment type="caution">
    <text evidence="2">The sequence shown here is derived from an EMBL/GenBank/DDBJ whole genome shotgun (WGS) entry which is preliminary data.</text>
</comment>
<sequence length="104" mass="10807">MKSLIQTAAIAVALVFPIASFAQSNESARPAQMQVQLAPLEQTGYNTTVDQAGERAEIQIAGTSPDQPGDASAGYGVVVDSASQSSAGIHSLYDVGLKSIYIKH</sequence>
<keyword evidence="3" id="KW-1185">Reference proteome</keyword>
<dbReference type="Proteomes" id="UP000598032">
    <property type="component" value="Unassembled WGS sequence"/>
</dbReference>
<evidence type="ECO:0000313" key="2">
    <source>
        <dbReference type="EMBL" id="CAD6532022.1"/>
    </source>
</evidence>
<reference evidence="2 3" key="1">
    <citation type="submission" date="2020-10" db="EMBL/GenBank/DDBJ databases">
        <authorList>
            <person name="Peeters C."/>
        </authorList>
    </citation>
    <scope>NUCLEOTIDE SEQUENCE [LARGE SCALE GENOMIC DNA]</scope>
    <source>
        <strain evidence="2 3">LMG 28140</strain>
    </source>
</reference>
<evidence type="ECO:0000313" key="3">
    <source>
        <dbReference type="Proteomes" id="UP000598032"/>
    </source>
</evidence>
<accession>A0ABN7HQW5</accession>
<organism evidence="2 3">
    <name type="scientific">Paraburkholderia metrosideri</name>
    <dbReference type="NCBI Taxonomy" id="580937"/>
    <lineage>
        <taxon>Bacteria</taxon>
        <taxon>Pseudomonadati</taxon>
        <taxon>Pseudomonadota</taxon>
        <taxon>Betaproteobacteria</taxon>
        <taxon>Burkholderiales</taxon>
        <taxon>Burkholderiaceae</taxon>
        <taxon>Paraburkholderia</taxon>
    </lineage>
</organism>
<proteinExistence type="predicted"/>